<evidence type="ECO:0000256" key="1">
    <source>
        <dbReference type="ARBA" id="ARBA00004651"/>
    </source>
</evidence>
<evidence type="ECO:0000256" key="4">
    <source>
        <dbReference type="ARBA" id="ARBA00022989"/>
    </source>
</evidence>
<feature type="transmembrane region" description="Helical" evidence="6">
    <location>
        <begin position="100"/>
        <end position="118"/>
    </location>
</feature>
<comment type="subcellular location">
    <subcellularLocation>
        <location evidence="1">Cell membrane</location>
        <topology evidence="1">Multi-pass membrane protein</topology>
    </subcellularLocation>
</comment>
<feature type="transmembrane region" description="Helical" evidence="6">
    <location>
        <begin position="154"/>
        <end position="175"/>
    </location>
</feature>
<dbReference type="PANTHER" id="PTHR43370:SF1">
    <property type="entry name" value="GUANOSINE ABC TRANSPORTER PERMEASE PROTEIN NUPQ"/>
    <property type="match status" value="1"/>
</dbReference>
<dbReference type="PANTHER" id="PTHR43370">
    <property type="entry name" value="SUGAR ABC TRANSPORTER INTEGRAL MEMBRANE PROTEIN-RELATED"/>
    <property type="match status" value="1"/>
</dbReference>
<feature type="transmembrane region" description="Helical" evidence="6">
    <location>
        <begin position="256"/>
        <end position="276"/>
    </location>
</feature>
<dbReference type="Pfam" id="PF02653">
    <property type="entry name" value="BPD_transp_2"/>
    <property type="match status" value="1"/>
</dbReference>
<dbReference type="EMBL" id="BMHE01000014">
    <property type="protein sequence ID" value="GFZ82677.1"/>
    <property type="molecule type" value="Genomic_DNA"/>
</dbReference>
<organism evidence="7 8">
    <name type="scientific">Paenibacillus marchantiophytorum</name>
    <dbReference type="NCBI Taxonomy" id="1619310"/>
    <lineage>
        <taxon>Bacteria</taxon>
        <taxon>Bacillati</taxon>
        <taxon>Bacillota</taxon>
        <taxon>Bacilli</taxon>
        <taxon>Bacillales</taxon>
        <taxon>Paenibacillaceae</taxon>
        <taxon>Paenibacillus</taxon>
    </lineage>
</organism>
<dbReference type="RefSeq" id="WP_189012735.1">
    <property type="nucleotide sequence ID" value="NZ_BMHE01000014.1"/>
</dbReference>
<gene>
    <name evidence="7" type="ORF">GCM10008018_30660</name>
</gene>
<keyword evidence="3 6" id="KW-0812">Transmembrane</keyword>
<sequence length="321" mass="33628">MDIMTILTTLVHNAVVYSTPLIFAALGGVFSEKSGVINIGLEGLMIVGGFSAAVATIFCDESLGLGSMSPWIGLAAALLVGMLFSVQHAVASITFKADQVISGVALNLLALGFSVFMLKKLFNGSSQTTTIHQPLGKIQIPYLSDIPYLGKAVFTAYPTSYIALLLTVLSALVFFKTPFGLRLRSVGENPKAADTLGVNVTKIRYFAVLISGALAAVGGATISLSITDNFTQTTVSGQGFIAMAAMIFGRWNPIGAFAAAFFYGIAQALAAISQVLGLTKYVPADLLTMLPYIITILAIAGLVGRNEAPAALGKVYEKGQR</sequence>
<protein>
    <submittedName>
        <fullName evidence="7">ABC transporter permease</fullName>
    </submittedName>
</protein>
<comment type="caution">
    <text evidence="7">The sequence shown here is derived from an EMBL/GenBank/DDBJ whole genome shotgun (WGS) entry which is preliminary data.</text>
</comment>
<evidence type="ECO:0000256" key="5">
    <source>
        <dbReference type="ARBA" id="ARBA00023136"/>
    </source>
</evidence>
<feature type="transmembrane region" description="Helical" evidence="6">
    <location>
        <begin position="6"/>
        <end position="29"/>
    </location>
</feature>
<accession>A0ABQ1EQK3</accession>
<reference evidence="8" key="1">
    <citation type="journal article" date="2019" name="Int. J. Syst. Evol. Microbiol.">
        <title>The Global Catalogue of Microorganisms (GCM) 10K type strain sequencing project: providing services to taxonomists for standard genome sequencing and annotation.</title>
        <authorList>
            <consortium name="The Broad Institute Genomics Platform"/>
            <consortium name="The Broad Institute Genome Sequencing Center for Infectious Disease"/>
            <person name="Wu L."/>
            <person name="Ma J."/>
        </authorList>
    </citation>
    <scope>NUCLEOTIDE SEQUENCE [LARGE SCALE GENOMIC DNA]</scope>
    <source>
        <strain evidence="8">CGMCC 1.15043</strain>
    </source>
</reference>
<dbReference type="InterPro" id="IPR001851">
    <property type="entry name" value="ABC_transp_permease"/>
</dbReference>
<keyword evidence="8" id="KW-1185">Reference proteome</keyword>
<keyword evidence="5 6" id="KW-0472">Membrane</keyword>
<evidence type="ECO:0000256" key="2">
    <source>
        <dbReference type="ARBA" id="ARBA00022475"/>
    </source>
</evidence>
<evidence type="ECO:0000313" key="8">
    <source>
        <dbReference type="Proteomes" id="UP000615455"/>
    </source>
</evidence>
<feature type="transmembrane region" description="Helical" evidence="6">
    <location>
        <begin position="70"/>
        <end position="93"/>
    </location>
</feature>
<evidence type="ECO:0000256" key="3">
    <source>
        <dbReference type="ARBA" id="ARBA00022692"/>
    </source>
</evidence>
<dbReference type="CDD" id="cd06580">
    <property type="entry name" value="TM_PBP1_transp_TpRbsC_like"/>
    <property type="match status" value="1"/>
</dbReference>
<feature type="transmembrane region" description="Helical" evidence="6">
    <location>
        <begin position="36"/>
        <end position="58"/>
    </location>
</feature>
<feature type="transmembrane region" description="Helical" evidence="6">
    <location>
        <begin position="282"/>
        <end position="304"/>
    </location>
</feature>
<feature type="transmembrane region" description="Helical" evidence="6">
    <location>
        <begin position="205"/>
        <end position="224"/>
    </location>
</feature>
<evidence type="ECO:0000313" key="7">
    <source>
        <dbReference type="EMBL" id="GFZ82677.1"/>
    </source>
</evidence>
<evidence type="ECO:0000256" key="6">
    <source>
        <dbReference type="SAM" id="Phobius"/>
    </source>
</evidence>
<keyword evidence="4 6" id="KW-1133">Transmembrane helix</keyword>
<proteinExistence type="predicted"/>
<dbReference type="Proteomes" id="UP000615455">
    <property type="component" value="Unassembled WGS sequence"/>
</dbReference>
<keyword evidence="2" id="KW-1003">Cell membrane</keyword>
<name>A0ABQ1EQK3_9BACL</name>